<reference evidence="1 3" key="2">
    <citation type="journal article" date="2014" name="BMC Genomics">
        <title>An improved genome release (version Mt4.0) for the model legume Medicago truncatula.</title>
        <authorList>
            <person name="Tang H."/>
            <person name="Krishnakumar V."/>
            <person name="Bidwell S."/>
            <person name="Rosen B."/>
            <person name="Chan A."/>
            <person name="Zhou S."/>
            <person name="Gentzbittel L."/>
            <person name="Childs K.L."/>
            <person name="Yandell M."/>
            <person name="Gundlach H."/>
            <person name="Mayer K.F."/>
            <person name="Schwartz D.C."/>
            <person name="Town C.D."/>
        </authorList>
    </citation>
    <scope>GENOME REANNOTATION</scope>
    <source>
        <strain evidence="1">A17</strain>
        <strain evidence="2 3">cv. Jemalong A17</strain>
    </source>
</reference>
<keyword evidence="3" id="KW-1185">Reference proteome</keyword>
<dbReference type="Proteomes" id="UP000002051">
    <property type="component" value="Chromosome 2"/>
</dbReference>
<evidence type="ECO:0000313" key="3">
    <source>
        <dbReference type="Proteomes" id="UP000002051"/>
    </source>
</evidence>
<dbReference type="AlphaFoldDB" id="A0A072VM02"/>
<organism evidence="1 3">
    <name type="scientific">Medicago truncatula</name>
    <name type="common">Barrel medic</name>
    <name type="synonym">Medicago tribuloides</name>
    <dbReference type="NCBI Taxonomy" id="3880"/>
    <lineage>
        <taxon>Eukaryota</taxon>
        <taxon>Viridiplantae</taxon>
        <taxon>Streptophyta</taxon>
        <taxon>Embryophyta</taxon>
        <taxon>Tracheophyta</taxon>
        <taxon>Spermatophyta</taxon>
        <taxon>Magnoliopsida</taxon>
        <taxon>eudicotyledons</taxon>
        <taxon>Gunneridae</taxon>
        <taxon>Pentapetalae</taxon>
        <taxon>rosids</taxon>
        <taxon>fabids</taxon>
        <taxon>Fabales</taxon>
        <taxon>Fabaceae</taxon>
        <taxon>Papilionoideae</taxon>
        <taxon>50 kb inversion clade</taxon>
        <taxon>NPAAA clade</taxon>
        <taxon>Hologalegina</taxon>
        <taxon>IRL clade</taxon>
        <taxon>Trifolieae</taxon>
        <taxon>Medicago</taxon>
    </lineage>
</organism>
<dbReference type="EMBL" id="CM001218">
    <property type="protein sequence ID" value="KEH39185.1"/>
    <property type="molecule type" value="Genomic_DNA"/>
</dbReference>
<protein>
    <submittedName>
        <fullName evidence="1 2">Uncharacterized protein</fullName>
    </submittedName>
</protein>
<gene>
    <name evidence="1" type="ordered locus">MTR_2g090665</name>
</gene>
<dbReference type="EnsemblPlants" id="KEH39185">
    <property type="protein sequence ID" value="KEH39185"/>
    <property type="gene ID" value="MTR_2g090665"/>
</dbReference>
<dbReference type="HOGENOM" id="CLU_195531_0_0_1"/>
<accession>A0A072VM02</accession>
<reference evidence="2" key="3">
    <citation type="submission" date="2015-04" db="UniProtKB">
        <authorList>
            <consortium name="EnsemblPlants"/>
        </authorList>
    </citation>
    <scope>IDENTIFICATION</scope>
    <source>
        <strain evidence="2">cv. Jemalong A17</strain>
    </source>
</reference>
<evidence type="ECO:0000313" key="2">
    <source>
        <dbReference type="EnsemblPlants" id="KEH39185"/>
    </source>
</evidence>
<reference evidence="1 3" key="1">
    <citation type="journal article" date="2011" name="Nature">
        <title>The Medicago genome provides insight into the evolution of rhizobial symbioses.</title>
        <authorList>
            <person name="Young N.D."/>
            <person name="Debelle F."/>
            <person name="Oldroyd G.E."/>
            <person name="Geurts R."/>
            <person name="Cannon S.B."/>
            <person name="Udvardi M.K."/>
            <person name="Benedito V.A."/>
            <person name="Mayer K.F."/>
            <person name="Gouzy J."/>
            <person name="Schoof H."/>
            <person name="Van de Peer Y."/>
            <person name="Proost S."/>
            <person name="Cook D.R."/>
            <person name="Meyers B.C."/>
            <person name="Spannagl M."/>
            <person name="Cheung F."/>
            <person name="De Mita S."/>
            <person name="Krishnakumar V."/>
            <person name="Gundlach H."/>
            <person name="Zhou S."/>
            <person name="Mudge J."/>
            <person name="Bharti A.K."/>
            <person name="Murray J.D."/>
            <person name="Naoumkina M.A."/>
            <person name="Rosen B."/>
            <person name="Silverstein K.A."/>
            <person name="Tang H."/>
            <person name="Rombauts S."/>
            <person name="Zhao P.X."/>
            <person name="Zhou P."/>
            <person name="Barbe V."/>
            <person name="Bardou P."/>
            <person name="Bechner M."/>
            <person name="Bellec A."/>
            <person name="Berger A."/>
            <person name="Berges H."/>
            <person name="Bidwell S."/>
            <person name="Bisseling T."/>
            <person name="Choisne N."/>
            <person name="Couloux A."/>
            <person name="Denny R."/>
            <person name="Deshpande S."/>
            <person name="Dai X."/>
            <person name="Doyle J.J."/>
            <person name="Dudez A.M."/>
            <person name="Farmer A.D."/>
            <person name="Fouteau S."/>
            <person name="Franken C."/>
            <person name="Gibelin C."/>
            <person name="Gish J."/>
            <person name="Goldstein S."/>
            <person name="Gonzalez A.J."/>
            <person name="Green P.J."/>
            <person name="Hallab A."/>
            <person name="Hartog M."/>
            <person name="Hua A."/>
            <person name="Humphray S.J."/>
            <person name="Jeong D.H."/>
            <person name="Jing Y."/>
            <person name="Jocker A."/>
            <person name="Kenton S.M."/>
            <person name="Kim D.J."/>
            <person name="Klee K."/>
            <person name="Lai H."/>
            <person name="Lang C."/>
            <person name="Lin S."/>
            <person name="Macmil S.L."/>
            <person name="Magdelenat G."/>
            <person name="Matthews L."/>
            <person name="McCorrison J."/>
            <person name="Monaghan E.L."/>
            <person name="Mun J.H."/>
            <person name="Najar F.Z."/>
            <person name="Nicholson C."/>
            <person name="Noirot C."/>
            <person name="O'Bleness M."/>
            <person name="Paule C.R."/>
            <person name="Poulain J."/>
            <person name="Prion F."/>
            <person name="Qin B."/>
            <person name="Qu C."/>
            <person name="Retzel E.F."/>
            <person name="Riddle C."/>
            <person name="Sallet E."/>
            <person name="Samain S."/>
            <person name="Samson N."/>
            <person name="Sanders I."/>
            <person name="Saurat O."/>
            <person name="Scarpelli C."/>
            <person name="Schiex T."/>
            <person name="Segurens B."/>
            <person name="Severin A.J."/>
            <person name="Sherrier D.J."/>
            <person name="Shi R."/>
            <person name="Sims S."/>
            <person name="Singer S.R."/>
            <person name="Sinharoy S."/>
            <person name="Sterck L."/>
            <person name="Viollet A."/>
            <person name="Wang B.B."/>
            <person name="Wang K."/>
            <person name="Wang M."/>
            <person name="Wang X."/>
            <person name="Warfsmann J."/>
            <person name="Weissenbach J."/>
            <person name="White D.D."/>
            <person name="White J.D."/>
            <person name="Wiley G.B."/>
            <person name="Wincker P."/>
            <person name="Xing Y."/>
            <person name="Yang L."/>
            <person name="Yao Z."/>
            <person name="Ying F."/>
            <person name="Zhai J."/>
            <person name="Zhou L."/>
            <person name="Zuber A."/>
            <person name="Denarie J."/>
            <person name="Dixon R.A."/>
            <person name="May G.D."/>
            <person name="Schwartz D.C."/>
            <person name="Rogers J."/>
            <person name="Quetier F."/>
            <person name="Town C.D."/>
            <person name="Roe B.A."/>
        </authorList>
    </citation>
    <scope>NUCLEOTIDE SEQUENCE [LARGE SCALE GENOMIC DNA]</scope>
    <source>
        <strain evidence="1">A17</strain>
        <strain evidence="2 3">cv. Jemalong A17</strain>
    </source>
</reference>
<name>A0A072VM02_MEDTR</name>
<proteinExistence type="predicted"/>
<evidence type="ECO:0000313" key="1">
    <source>
        <dbReference type="EMBL" id="KEH39185.1"/>
    </source>
</evidence>
<sequence>MDDVKVIDWICTGSKQIWQSEAIKYLRETRKTNNVAQRRRTTNVARRRRNHKIKRNRCENHLFQQKGNRKSLISRRSCCRR</sequence>